<evidence type="ECO:0000256" key="6">
    <source>
        <dbReference type="ARBA" id="ARBA00022989"/>
    </source>
</evidence>
<dbReference type="RefSeq" id="WP_188897252.1">
    <property type="nucleotide sequence ID" value="NZ_BMMZ01000013.1"/>
</dbReference>
<accession>A0A917SF36</accession>
<organism evidence="14 15">
    <name type="scientific">Microlunatus endophyticus</name>
    <dbReference type="NCBI Taxonomy" id="1716077"/>
    <lineage>
        <taxon>Bacteria</taxon>
        <taxon>Bacillati</taxon>
        <taxon>Actinomycetota</taxon>
        <taxon>Actinomycetes</taxon>
        <taxon>Propionibacteriales</taxon>
        <taxon>Propionibacteriaceae</taxon>
        <taxon>Microlunatus</taxon>
    </lineage>
</organism>
<evidence type="ECO:0000256" key="9">
    <source>
        <dbReference type="PROSITE-ProRule" id="PRU00703"/>
    </source>
</evidence>
<name>A0A917SF36_9ACTN</name>
<dbReference type="InterPro" id="IPR002550">
    <property type="entry name" value="CNNM"/>
</dbReference>
<dbReference type="InterPro" id="IPR016169">
    <property type="entry name" value="FAD-bd_PCMH_sub2"/>
</dbReference>
<keyword evidence="7 9" id="KW-0129">CBS domain</keyword>
<dbReference type="Pfam" id="PF03471">
    <property type="entry name" value="CorC_HlyC"/>
    <property type="match status" value="1"/>
</dbReference>
<feature type="transmembrane region" description="Helical" evidence="11">
    <location>
        <begin position="12"/>
        <end position="31"/>
    </location>
</feature>
<dbReference type="EMBL" id="BMMZ01000013">
    <property type="protein sequence ID" value="GGL78130.1"/>
    <property type="molecule type" value="Genomic_DNA"/>
</dbReference>
<dbReference type="InterPro" id="IPR000644">
    <property type="entry name" value="CBS_dom"/>
</dbReference>
<gene>
    <name evidence="14" type="ORF">GCM10011575_40540</name>
</gene>
<evidence type="ECO:0000256" key="10">
    <source>
        <dbReference type="PROSITE-ProRule" id="PRU01193"/>
    </source>
</evidence>
<dbReference type="CDD" id="cd04590">
    <property type="entry name" value="CBS_pair_CorC_HlyC_assoc"/>
    <property type="match status" value="1"/>
</dbReference>
<dbReference type="PROSITE" id="PS51371">
    <property type="entry name" value="CBS"/>
    <property type="match status" value="2"/>
</dbReference>
<keyword evidence="5" id="KW-0677">Repeat</keyword>
<dbReference type="FunFam" id="3.10.580.10:FF:000002">
    <property type="entry name" value="Magnesium/cobalt efflux protein CorC"/>
    <property type="match status" value="1"/>
</dbReference>
<dbReference type="SMART" id="SM01091">
    <property type="entry name" value="CorC_HlyC"/>
    <property type="match status" value="1"/>
</dbReference>
<comment type="similarity">
    <text evidence="2">Belongs to the UPF0053 family.</text>
</comment>
<reference evidence="14" key="1">
    <citation type="journal article" date="2014" name="Int. J. Syst. Evol. Microbiol.">
        <title>Complete genome sequence of Corynebacterium casei LMG S-19264T (=DSM 44701T), isolated from a smear-ripened cheese.</title>
        <authorList>
            <consortium name="US DOE Joint Genome Institute (JGI-PGF)"/>
            <person name="Walter F."/>
            <person name="Albersmeier A."/>
            <person name="Kalinowski J."/>
            <person name="Ruckert C."/>
        </authorList>
    </citation>
    <scope>NUCLEOTIDE SEQUENCE</scope>
    <source>
        <strain evidence="14">CGMCC 4.7306</strain>
    </source>
</reference>
<dbReference type="AlphaFoldDB" id="A0A917SF36"/>
<dbReference type="Pfam" id="PF00571">
    <property type="entry name" value="CBS"/>
    <property type="match status" value="2"/>
</dbReference>
<feature type="domain" description="CNNM transmembrane" evidence="13">
    <location>
        <begin position="1"/>
        <end position="205"/>
    </location>
</feature>
<keyword evidence="3" id="KW-1003">Cell membrane</keyword>
<reference evidence="14" key="2">
    <citation type="submission" date="2020-09" db="EMBL/GenBank/DDBJ databases">
        <authorList>
            <person name="Sun Q."/>
            <person name="Zhou Y."/>
        </authorList>
    </citation>
    <scope>NUCLEOTIDE SEQUENCE</scope>
    <source>
        <strain evidence="14">CGMCC 4.7306</strain>
    </source>
</reference>
<keyword evidence="4 10" id="KW-0812">Transmembrane</keyword>
<evidence type="ECO:0000313" key="15">
    <source>
        <dbReference type="Proteomes" id="UP000613840"/>
    </source>
</evidence>
<dbReference type="PANTHER" id="PTHR43099">
    <property type="entry name" value="UPF0053 PROTEIN YRKA"/>
    <property type="match status" value="1"/>
</dbReference>
<dbReference type="GO" id="GO:0005886">
    <property type="term" value="C:plasma membrane"/>
    <property type="evidence" value="ECO:0007669"/>
    <property type="project" value="UniProtKB-SubCell"/>
</dbReference>
<dbReference type="InterPro" id="IPR046342">
    <property type="entry name" value="CBS_dom_sf"/>
</dbReference>
<evidence type="ECO:0000256" key="3">
    <source>
        <dbReference type="ARBA" id="ARBA00022475"/>
    </source>
</evidence>
<feature type="domain" description="CBS" evidence="12">
    <location>
        <begin position="281"/>
        <end position="338"/>
    </location>
</feature>
<evidence type="ECO:0000256" key="8">
    <source>
        <dbReference type="ARBA" id="ARBA00023136"/>
    </source>
</evidence>
<dbReference type="GO" id="GO:0050660">
    <property type="term" value="F:flavin adenine dinucleotide binding"/>
    <property type="evidence" value="ECO:0007669"/>
    <property type="project" value="InterPro"/>
</dbReference>
<feature type="transmembrane region" description="Helical" evidence="11">
    <location>
        <begin position="102"/>
        <end position="123"/>
    </location>
</feature>
<protein>
    <submittedName>
        <fullName evidence="14">Hemolysin</fullName>
    </submittedName>
</protein>
<evidence type="ECO:0000256" key="7">
    <source>
        <dbReference type="ARBA" id="ARBA00023122"/>
    </source>
</evidence>
<keyword evidence="6 10" id="KW-1133">Transmembrane helix</keyword>
<evidence type="ECO:0000256" key="1">
    <source>
        <dbReference type="ARBA" id="ARBA00004651"/>
    </source>
</evidence>
<dbReference type="InterPro" id="IPR036318">
    <property type="entry name" value="FAD-bd_PCMH-like_sf"/>
</dbReference>
<evidence type="ECO:0000259" key="13">
    <source>
        <dbReference type="PROSITE" id="PS51846"/>
    </source>
</evidence>
<evidence type="ECO:0000313" key="14">
    <source>
        <dbReference type="EMBL" id="GGL78130.1"/>
    </source>
</evidence>
<dbReference type="InterPro" id="IPR051676">
    <property type="entry name" value="UPF0053_domain"/>
</dbReference>
<keyword evidence="8 10" id="KW-0472">Membrane</keyword>
<evidence type="ECO:0000256" key="11">
    <source>
        <dbReference type="SAM" id="Phobius"/>
    </source>
</evidence>
<dbReference type="Gene3D" id="3.10.580.10">
    <property type="entry name" value="CBS-domain"/>
    <property type="match status" value="1"/>
</dbReference>
<dbReference type="InterPro" id="IPR005170">
    <property type="entry name" value="Transptr-assoc_dom"/>
</dbReference>
<evidence type="ECO:0000259" key="12">
    <source>
        <dbReference type="PROSITE" id="PS51371"/>
    </source>
</evidence>
<comment type="subcellular location">
    <subcellularLocation>
        <location evidence="1">Cell membrane</location>
        <topology evidence="1">Multi-pass membrane protein</topology>
    </subcellularLocation>
</comment>
<evidence type="ECO:0000256" key="4">
    <source>
        <dbReference type="ARBA" id="ARBA00022692"/>
    </source>
</evidence>
<comment type="caution">
    <text evidence="14">The sequence shown here is derived from an EMBL/GenBank/DDBJ whole genome shotgun (WGS) entry which is preliminary data.</text>
</comment>
<evidence type="ECO:0000256" key="2">
    <source>
        <dbReference type="ARBA" id="ARBA00006337"/>
    </source>
</evidence>
<feature type="transmembrane region" description="Helical" evidence="11">
    <location>
        <begin position="59"/>
        <end position="82"/>
    </location>
</feature>
<evidence type="ECO:0000256" key="5">
    <source>
        <dbReference type="ARBA" id="ARBA00022737"/>
    </source>
</evidence>
<dbReference type="InterPro" id="IPR044751">
    <property type="entry name" value="Ion_transp-like_CBS"/>
</dbReference>
<dbReference type="Proteomes" id="UP000613840">
    <property type="component" value="Unassembled WGS sequence"/>
</dbReference>
<dbReference type="Gene3D" id="3.30.465.10">
    <property type="match status" value="1"/>
</dbReference>
<proteinExistence type="inferred from homology"/>
<dbReference type="PANTHER" id="PTHR43099:SF5">
    <property type="entry name" value="HLYC_CORC FAMILY TRANSPORTER"/>
    <property type="match status" value="1"/>
</dbReference>
<dbReference type="Pfam" id="PF01595">
    <property type="entry name" value="CNNM"/>
    <property type="match status" value="1"/>
</dbReference>
<dbReference type="SUPFAM" id="SSF54631">
    <property type="entry name" value="CBS-domain pair"/>
    <property type="match status" value="1"/>
</dbReference>
<feature type="domain" description="CBS" evidence="12">
    <location>
        <begin position="217"/>
        <end position="276"/>
    </location>
</feature>
<dbReference type="PROSITE" id="PS51846">
    <property type="entry name" value="CNNM"/>
    <property type="match status" value="1"/>
</dbReference>
<sequence length="459" mass="49840">MSTVVGDAGLILLFIVISGVFAAAEMALVSLRESQVRQLAHRSSRGQTIVKLTSNPNRFLSAVQLGVTLAGFLSAAFGGATLSGPLGRQLQRLHLSPGVANTVALVVVTAIISYVSIVVGELTAKRLALQRSESFAMALAPVVDFVARIARPVIWLLGVSTNGLVRLLGGDPSAHREEVSSEEIRAMVSGSESLGEEERRIVDDVFAAGSRSLREVMVPRTEVDFLDADTPAYQAVREVNTAARSRYPVRDQSSDDIIGFVHIRDLLDPRVSTRAIPVRELVRPVVSLPDTVRVLLALTELRRQAAHLAIVVDEYGGTAGIVTLEDLVEELVGEITDEYDEPEVDRGPDRDHEVDGLLTLEEFADRTGLTLPEGHYDTVAGYFVARLGRIPELGDTIDDEIPTGRSGDDDTPAMTRLEMRVTELDGRRAARFWARMTPVEPSKAATEEVVPHVQPAMEE</sequence>
<dbReference type="SUPFAM" id="SSF56176">
    <property type="entry name" value="FAD-binding/transporter-associated domain-like"/>
    <property type="match status" value="1"/>
</dbReference>
<keyword evidence="15" id="KW-1185">Reference proteome</keyword>